<dbReference type="Gene3D" id="1.10.1660.10">
    <property type="match status" value="1"/>
</dbReference>
<proteinExistence type="predicted"/>
<dbReference type="PRINTS" id="PR00040">
    <property type="entry name" value="HTHMERR"/>
</dbReference>
<keyword evidence="2 5" id="KW-0238">DNA-binding</keyword>
<dbReference type="Pfam" id="PF00376">
    <property type="entry name" value="MerR"/>
    <property type="match status" value="1"/>
</dbReference>
<reference evidence="6" key="1">
    <citation type="submission" date="2016-10" db="EMBL/GenBank/DDBJ databases">
        <authorList>
            <person name="Varghese N."/>
            <person name="Submissions S."/>
        </authorList>
    </citation>
    <scope>NUCLEOTIDE SEQUENCE [LARGE SCALE GENOMIC DNA]</scope>
    <source>
        <strain evidence="6">DSM 123</strain>
    </source>
</reference>
<evidence type="ECO:0000256" key="3">
    <source>
        <dbReference type="ARBA" id="ARBA00023163"/>
    </source>
</evidence>
<evidence type="ECO:0000256" key="1">
    <source>
        <dbReference type="ARBA" id="ARBA00023015"/>
    </source>
</evidence>
<dbReference type="InterPro" id="IPR047057">
    <property type="entry name" value="MerR_fam"/>
</dbReference>
<evidence type="ECO:0000313" key="5">
    <source>
        <dbReference type="EMBL" id="SEP33940.1"/>
    </source>
</evidence>
<dbReference type="Proteomes" id="UP000199615">
    <property type="component" value="Unassembled WGS sequence"/>
</dbReference>
<dbReference type="GO" id="GO:0003677">
    <property type="term" value="F:DNA binding"/>
    <property type="evidence" value="ECO:0007669"/>
    <property type="project" value="UniProtKB-KW"/>
</dbReference>
<accession>A0A1H8X1V1</accession>
<sequence>MKDELSIGRVAEMVRMNVPTIRYYEEIGLVPTPPRTEQNRRVYKETDVRRLKFIRHAKELGFDLDSIRQLLALAGLPEEPCEEADQIARAHLADVEHKIARLTALRKELRAMVESSDHGRIRECRVIEVLSRFGNQ</sequence>
<dbReference type="Pfam" id="PF09278">
    <property type="entry name" value="MerR-DNA-bind"/>
    <property type="match status" value="1"/>
</dbReference>
<dbReference type="CDD" id="cd04785">
    <property type="entry name" value="HTH_CadR-PbrR-like"/>
    <property type="match status" value="1"/>
</dbReference>
<dbReference type="InterPro" id="IPR009061">
    <property type="entry name" value="DNA-bd_dom_put_sf"/>
</dbReference>
<keyword evidence="6" id="KW-1185">Reference proteome</keyword>
<organism evidence="5 6">
    <name type="scientific">Rhodopseudomonas pseudopalustris</name>
    <dbReference type="NCBI Taxonomy" id="1513892"/>
    <lineage>
        <taxon>Bacteria</taxon>
        <taxon>Pseudomonadati</taxon>
        <taxon>Pseudomonadota</taxon>
        <taxon>Alphaproteobacteria</taxon>
        <taxon>Hyphomicrobiales</taxon>
        <taxon>Nitrobacteraceae</taxon>
        <taxon>Rhodopseudomonas</taxon>
    </lineage>
</organism>
<dbReference type="AlphaFoldDB" id="A0A1H8X1V1"/>
<evidence type="ECO:0000256" key="2">
    <source>
        <dbReference type="ARBA" id="ARBA00023125"/>
    </source>
</evidence>
<dbReference type="PROSITE" id="PS50937">
    <property type="entry name" value="HTH_MERR_2"/>
    <property type="match status" value="1"/>
</dbReference>
<protein>
    <submittedName>
        <fullName evidence="5">DNA-binding transcriptional regulator, MerR family</fullName>
    </submittedName>
</protein>
<dbReference type="InterPro" id="IPR015358">
    <property type="entry name" value="Tscrpt_reg_MerR_DNA-bd"/>
</dbReference>
<gene>
    <name evidence="5" type="ORF">SAMN05444123_11588</name>
</gene>
<dbReference type="RefSeq" id="WP_062313635.1">
    <property type="nucleotide sequence ID" value="NZ_FODT01000015.1"/>
</dbReference>
<dbReference type="SUPFAM" id="SSF46955">
    <property type="entry name" value="Putative DNA-binding domain"/>
    <property type="match status" value="1"/>
</dbReference>
<keyword evidence="3" id="KW-0804">Transcription</keyword>
<dbReference type="InterPro" id="IPR000551">
    <property type="entry name" value="MerR-type_HTH_dom"/>
</dbReference>
<dbReference type="EMBL" id="FODT01000015">
    <property type="protein sequence ID" value="SEP33940.1"/>
    <property type="molecule type" value="Genomic_DNA"/>
</dbReference>
<dbReference type="OrthoDB" id="9802944at2"/>
<keyword evidence="1" id="KW-0805">Transcription regulation</keyword>
<evidence type="ECO:0000259" key="4">
    <source>
        <dbReference type="PROSITE" id="PS50937"/>
    </source>
</evidence>
<dbReference type="PANTHER" id="PTHR30204">
    <property type="entry name" value="REDOX-CYCLING DRUG-SENSING TRANSCRIPTIONAL ACTIVATOR SOXR"/>
    <property type="match status" value="1"/>
</dbReference>
<name>A0A1H8X1V1_9BRAD</name>
<dbReference type="PANTHER" id="PTHR30204:SF94">
    <property type="entry name" value="HEAVY METAL-DEPENDENT TRANSCRIPTIONAL REGULATOR HI_0293-RELATED"/>
    <property type="match status" value="1"/>
</dbReference>
<feature type="domain" description="HTH merR-type" evidence="4">
    <location>
        <begin position="4"/>
        <end position="73"/>
    </location>
</feature>
<dbReference type="SMART" id="SM00422">
    <property type="entry name" value="HTH_MERR"/>
    <property type="match status" value="1"/>
</dbReference>
<evidence type="ECO:0000313" key="6">
    <source>
        <dbReference type="Proteomes" id="UP000199615"/>
    </source>
</evidence>
<dbReference type="GO" id="GO:0003700">
    <property type="term" value="F:DNA-binding transcription factor activity"/>
    <property type="evidence" value="ECO:0007669"/>
    <property type="project" value="InterPro"/>
</dbReference>